<keyword evidence="1" id="KW-0472">Membrane</keyword>
<organism evidence="2 3">
    <name type="scientific">Sulfuracidifex metallicus DSM 6482 = JCM 9184</name>
    <dbReference type="NCBI Taxonomy" id="523847"/>
    <lineage>
        <taxon>Archaea</taxon>
        <taxon>Thermoproteota</taxon>
        <taxon>Thermoprotei</taxon>
        <taxon>Sulfolobales</taxon>
        <taxon>Sulfolobaceae</taxon>
        <taxon>Sulfuracidifex</taxon>
    </lineage>
</organism>
<dbReference type="EMBL" id="WGGD01000005">
    <property type="protein sequence ID" value="MUN28986.1"/>
    <property type="molecule type" value="Genomic_DNA"/>
</dbReference>
<keyword evidence="1" id="KW-1133">Transmembrane helix</keyword>
<evidence type="ECO:0000313" key="2">
    <source>
        <dbReference type="EMBL" id="MUN28986.1"/>
    </source>
</evidence>
<dbReference type="AlphaFoldDB" id="A0A6A9QJ33"/>
<name>A0A6A9QJ33_SULME</name>
<feature type="transmembrane region" description="Helical" evidence="1">
    <location>
        <begin position="6"/>
        <end position="31"/>
    </location>
</feature>
<dbReference type="Proteomes" id="UP000470772">
    <property type="component" value="Unassembled WGS sequence"/>
</dbReference>
<dbReference type="RefSeq" id="WP_156016544.1">
    <property type="nucleotide sequence ID" value="NZ_WGGD01000005.1"/>
</dbReference>
<proteinExistence type="predicted"/>
<keyword evidence="1" id="KW-0812">Transmembrane</keyword>
<comment type="caution">
    <text evidence="2">The sequence shown here is derived from an EMBL/GenBank/DDBJ whole genome shotgun (WGS) entry which is preliminary data.</text>
</comment>
<feature type="transmembrane region" description="Helical" evidence="1">
    <location>
        <begin position="75"/>
        <end position="93"/>
    </location>
</feature>
<accession>A0A6A9QJ33</accession>
<protein>
    <recommendedName>
        <fullName evidence="4">Phage holin family protein</fullName>
    </recommendedName>
</protein>
<feature type="transmembrane region" description="Helical" evidence="1">
    <location>
        <begin position="100"/>
        <end position="125"/>
    </location>
</feature>
<gene>
    <name evidence="2" type="ORF">GC250_05930</name>
</gene>
<evidence type="ECO:0000313" key="3">
    <source>
        <dbReference type="Proteomes" id="UP000470772"/>
    </source>
</evidence>
<evidence type="ECO:0008006" key="4">
    <source>
        <dbReference type="Google" id="ProtNLM"/>
    </source>
</evidence>
<feature type="transmembrane region" description="Helical" evidence="1">
    <location>
        <begin position="43"/>
        <end position="69"/>
    </location>
</feature>
<reference evidence="2 3" key="1">
    <citation type="submission" date="2019-10" db="EMBL/GenBank/DDBJ databases">
        <title>Sequencing and Assembly of Multiple Reported Metal-Biooxidizing Members of the Extremely Thermoacidophilic Archaeal Family Sulfolobaceae.</title>
        <authorList>
            <person name="Counts J.A."/>
            <person name="Kelly R.M."/>
        </authorList>
    </citation>
    <scope>NUCLEOTIDE SEQUENCE [LARGE SCALE GENOMIC DNA]</scope>
    <source>
        <strain evidence="2 3">DSM 6482</strain>
    </source>
</reference>
<evidence type="ECO:0000256" key="1">
    <source>
        <dbReference type="SAM" id="Phobius"/>
    </source>
</evidence>
<keyword evidence="3" id="KW-1185">Reference proteome</keyword>
<sequence length="132" mass="14138">MVSFVFGGLVGAIITFLIAWIIDSIPVWLAAKFFSNQDSFIKAMVATLVGIIVFATVFAIFTIGLAVFIGPLASLIGIILAFIGLLLVFKLVFDVGWLGALGIVIISVIIFIIVAFILSFIGIGIPNLFHHI</sequence>